<name>A0A0G4HU93_9ALVE</name>
<dbReference type="VEuPathDB" id="CryptoDB:Cvel_1369"/>
<reference evidence="1" key="1">
    <citation type="submission" date="2014-11" db="EMBL/GenBank/DDBJ databases">
        <authorList>
            <person name="Otto D Thomas"/>
            <person name="Naeem Raeece"/>
        </authorList>
    </citation>
    <scope>NUCLEOTIDE SEQUENCE</scope>
</reference>
<dbReference type="AlphaFoldDB" id="A0A0G4HU93"/>
<dbReference type="EMBL" id="CDMZ01003905">
    <property type="protein sequence ID" value="CEM48001.1"/>
    <property type="molecule type" value="Genomic_DNA"/>
</dbReference>
<sequence>MNQLPSKHDYPRPLVIVDEARIAWSLPRAEKYIKDFPSADFVFVTTAGLSSGTWRSTPEILRDKQLWLSAPSVDKTVVVEWLRNVVGRATTKRTEDEAERLVANTYNICGGHVGRIVKFLDAVLKDDGISVPLDALESDRSVCGDNGGAANAVFEHPEASKLFEEGSAAFNLEKLRLSYDELDQALLQRIRKGLFRPTGSSEPATTASVSLLDDETTWSLGSAAQRDYVTKHVPRRVLTGPIGGLKKRFASPVDVLLAALPHWPSNLLFVRDTVGDCTPFMESHVHQGFIEALRGMKVLRPGMNFQVLYEVPVQRSTGKVGKPPCLDFVISDASGERWGFEFLVDDCIEEHHARFSYAGKYAPLHLNKHLTVYFEASPERTDGVLNFLRTHADTCVVKPSEVHGWDAFDVFFWADRELSRQRVPRVGGFERMFVPRLAE</sequence>
<accession>A0A0G4HU93</accession>
<gene>
    <name evidence="1" type="ORF">Cvel_1369</name>
</gene>
<proteinExistence type="predicted"/>
<protein>
    <submittedName>
        <fullName evidence="1">Uncharacterized protein</fullName>
    </submittedName>
</protein>
<organism evidence="1">
    <name type="scientific">Chromera velia CCMP2878</name>
    <dbReference type="NCBI Taxonomy" id="1169474"/>
    <lineage>
        <taxon>Eukaryota</taxon>
        <taxon>Sar</taxon>
        <taxon>Alveolata</taxon>
        <taxon>Colpodellida</taxon>
        <taxon>Chromeraceae</taxon>
        <taxon>Chromera</taxon>
    </lineage>
</organism>
<evidence type="ECO:0000313" key="1">
    <source>
        <dbReference type="EMBL" id="CEM48001.1"/>
    </source>
</evidence>